<evidence type="ECO:0000256" key="1">
    <source>
        <dbReference type="SAM" id="MobiDB-lite"/>
    </source>
</evidence>
<dbReference type="SUPFAM" id="SSF141447">
    <property type="entry name" value="PA2021-like"/>
    <property type="match status" value="1"/>
</dbReference>
<reference evidence="2 3" key="1">
    <citation type="submission" date="2019-12" db="EMBL/GenBank/DDBJ databases">
        <title>complete genome sequences of Pseudomonas otitidis str. WP8-S17-CRE-03 isolated from wastewater treatment plant effluent.</title>
        <authorList>
            <person name="Sekizuka T."/>
            <person name="Itokawa K."/>
            <person name="Yatsu K."/>
            <person name="Inamine Y."/>
            <person name="Kuroda M."/>
        </authorList>
    </citation>
    <scope>NUCLEOTIDE SEQUENCE [LARGE SCALE GENOMIC DNA]</scope>
    <source>
        <strain evidence="2 3">WP8-S17-CRE-03</strain>
    </source>
</reference>
<dbReference type="RefSeq" id="WP_182850225.1">
    <property type="nucleotide sequence ID" value="NZ_AP022213.1"/>
</dbReference>
<evidence type="ECO:0000313" key="2">
    <source>
        <dbReference type="EMBL" id="BBT17098.1"/>
    </source>
</evidence>
<dbReference type="InterPro" id="IPR021564">
    <property type="entry name" value="DUF3203"/>
</dbReference>
<protein>
    <submittedName>
        <fullName evidence="2">Uncharacterized protein</fullName>
    </submittedName>
</protein>
<accession>A0A6S5RNR4</accession>
<evidence type="ECO:0000313" key="3">
    <source>
        <dbReference type="Proteomes" id="UP000515591"/>
    </source>
</evidence>
<dbReference type="AlphaFoldDB" id="A0A6S5RNR4"/>
<proteinExistence type="predicted"/>
<dbReference type="EMBL" id="AP022213">
    <property type="protein sequence ID" value="BBT17098.1"/>
    <property type="molecule type" value="Genomic_DNA"/>
</dbReference>
<dbReference type="Gene3D" id="3.40.1170.40">
    <property type="entry name" value="Protein of unknown function DUF3203"/>
    <property type="match status" value="1"/>
</dbReference>
<feature type="region of interest" description="Disordered" evidence="1">
    <location>
        <begin position="52"/>
        <end position="83"/>
    </location>
</feature>
<dbReference type="Pfam" id="PF11462">
    <property type="entry name" value="DUF3203"/>
    <property type="match status" value="1"/>
</dbReference>
<gene>
    <name evidence="2" type="ORF">WP8S17C03_31470</name>
</gene>
<dbReference type="InterPro" id="IPR038079">
    <property type="entry name" value="PA2021-like_sf"/>
</dbReference>
<name>A0A6S5RNR4_9GAMM</name>
<dbReference type="Proteomes" id="UP000515591">
    <property type="component" value="Chromosome"/>
</dbReference>
<organism evidence="2 3">
    <name type="scientific">Metapseudomonas otitidis</name>
    <dbReference type="NCBI Taxonomy" id="319939"/>
    <lineage>
        <taxon>Bacteria</taxon>
        <taxon>Pseudomonadati</taxon>
        <taxon>Pseudomonadota</taxon>
        <taxon>Gammaproteobacteria</taxon>
        <taxon>Pseudomonadales</taxon>
        <taxon>Pseudomonadaceae</taxon>
        <taxon>Metapseudomonas</taxon>
    </lineage>
</organism>
<sequence length="166" mass="17480">MRPEPRRPSPAGRLALCGAGGWLLVRGALRGGPLGLLQAVLGAAALYRAATPPTRPARPAGDHPVLDPRQGIRTPFQSRPQPVRLPGLLKEAPMSISYDVDAGTCSIELNGNHCELPIRDVVVTTDEGLRASVIHCTAGTALLTEDQAQALIGAGARDERFNLLAD</sequence>